<reference evidence="1" key="2">
    <citation type="journal article" date="2020" name="Nat. Commun.">
        <title>Large-scale genome sequencing of mycorrhizal fungi provides insights into the early evolution of symbiotic traits.</title>
        <authorList>
            <person name="Miyauchi S."/>
            <person name="Kiss E."/>
            <person name="Kuo A."/>
            <person name="Drula E."/>
            <person name="Kohler A."/>
            <person name="Sanchez-Garcia M."/>
            <person name="Morin E."/>
            <person name="Andreopoulos B."/>
            <person name="Barry K.W."/>
            <person name="Bonito G."/>
            <person name="Buee M."/>
            <person name="Carver A."/>
            <person name="Chen C."/>
            <person name="Cichocki N."/>
            <person name="Clum A."/>
            <person name="Culley D."/>
            <person name="Crous P.W."/>
            <person name="Fauchery L."/>
            <person name="Girlanda M."/>
            <person name="Hayes R.D."/>
            <person name="Keri Z."/>
            <person name="LaButti K."/>
            <person name="Lipzen A."/>
            <person name="Lombard V."/>
            <person name="Magnuson J."/>
            <person name="Maillard F."/>
            <person name="Murat C."/>
            <person name="Nolan M."/>
            <person name="Ohm R.A."/>
            <person name="Pangilinan J."/>
            <person name="Pereira M.F."/>
            <person name="Perotto S."/>
            <person name="Peter M."/>
            <person name="Pfister S."/>
            <person name="Riley R."/>
            <person name="Sitrit Y."/>
            <person name="Stielow J.B."/>
            <person name="Szollosi G."/>
            <person name="Zifcakova L."/>
            <person name="Stursova M."/>
            <person name="Spatafora J.W."/>
            <person name="Tedersoo L."/>
            <person name="Vaario L.M."/>
            <person name="Yamada A."/>
            <person name="Yan M."/>
            <person name="Wang P."/>
            <person name="Xu J."/>
            <person name="Bruns T."/>
            <person name="Baldrian P."/>
            <person name="Vilgalys R."/>
            <person name="Dunand C."/>
            <person name="Henrissat B."/>
            <person name="Grigoriev I.V."/>
            <person name="Hibbett D."/>
            <person name="Nagy L.G."/>
            <person name="Martin F.M."/>
        </authorList>
    </citation>
    <scope>NUCLEOTIDE SEQUENCE</scope>
    <source>
        <strain evidence="1">P2</strain>
    </source>
</reference>
<dbReference type="EMBL" id="MU117964">
    <property type="protein sequence ID" value="KAF9653407.1"/>
    <property type="molecule type" value="Genomic_DNA"/>
</dbReference>
<evidence type="ECO:0000313" key="2">
    <source>
        <dbReference type="Proteomes" id="UP000886501"/>
    </source>
</evidence>
<sequence length="372" mass="41480">MASTLRKLKSLVLFQTTDSEQIRDLLETVSVPLHTGDCRSCSDPCAEGHEDWKFDRDMETQMLGTVKPYIRQIVISTGKADWEKEVTEVNGSLAALINGLFESSKSSLEKPADAAAGMLQHSVPGVFTQQEGTRLVILNGSHTTVSEHHDRETVLIFPDYRVVFGVEGTPKAAELFYEKVVSPSTTYIPTIPEEREDGELPFGILPIPYSCVILLCSHKRRDNRCHIAAPVLEHEFIHSLQRHNWTVDTNLDHDHFHDVLPPSKPSTAAASEVNLDQREAEEEDSEGGISPRTLLDLKRVLIIRNSHVGQHKFAGNVIICTPAGQSIWYSRVTAHEVDAIVEQTIVQGKIIPSLFRAGLNVSRPGYLSLYDW</sequence>
<accession>A0ACB6ZV32</accession>
<reference evidence="1" key="1">
    <citation type="submission" date="2019-10" db="EMBL/GenBank/DDBJ databases">
        <authorList>
            <consortium name="DOE Joint Genome Institute"/>
            <person name="Kuo A."/>
            <person name="Miyauchi S."/>
            <person name="Kiss E."/>
            <person name="Drula E."/>
            <person name="Kohler A."/>
            <person name="Sanchez-Garcia M."/>
            <person name="Andreopoulos B."/>
            <person name="Barry K.W."/>
            <person name="Bonito G."/>
            <person name="Buee M."/>
            <person name="Carver A."/>
            <person name="Chen C."/>
            <person name="Cichocki N."/>
            <person name="Clum A."/>
            <person name="Culley D."/>
            <person name="Crous P.W."/>
            <person name="Fauchery L."/>
            <person name="Girlanda M."/>
            <person name="Hayes R."/>
            <person name="Keri Z."/>
            <person name="Labutti K."/>
            <person name="Lipzen A."/>
            <person name="Lombard V."/>
            <person name="Magnuson J."/>
            <person name="Maillard F."/>
            <person name="Morin E."/>
            <person name="Murat C."/>
            <person name="Nolan M."/>
            <person name="Ohm R."/>
            <person name="Pangilinan J."/>
            <person name="Pereira M."/>
            <person name="Perotto S."/>
            <person name="Peter M."/>
            <person name="Riley R."/>
            <person name="Sitrit Y."/>
            <person name="Stielow B."/>
            <person name="Szollosi G."/>
            <person name="Zifcakova L."/>
            <person name="Stursova M."/>
            <person name="Spatafora J.W."/>
            <person name="Tedersoo L."/>
            <person name="Vaario L.-M."/>
            <person name="Yamada A."/>
            <person name="Yan M."/>
            <person name="Wang P."/>
            <person name="Xu J."/>
            <person name="Bruns T."/>
            <person name="Baldrian P."/>
            <person name="Vilgalys R."/>
            <person name="Henrissat B."/>
            <person name="Grigoriev I.V."/>
            <person name="Hibbett D."/>
            <person name="Nagy L.G."/>
            <person name="Martin F.M."/>
        </authorList>
    </citation>
    <scope>NUCLEOTIDE SEQUENCE</scope>
    <source>
        <strain evidence="1">P2</strain>
    </source>
</reference>
<comment type="caution">
    <text evidence="1">The sequence shown here is derived from an EMBL/GenBank/DDBJ whole genome shotgun (WGS) entry which is preliminary data.</text>
</comment>
<dbReference type="Proteomes" id="UP000886501">
    <property type="component" value="Unassembled WGS sequence"/>
</dbReference>
<name>A0ACB6ZV32_THEGA</name>
<organism evidence="1 2">
    <name type="scientific">Thelephora ganbajun</name>
    <name type="common">Ganba fungus</name>
    <dbReference type="NCBI Taxonomy" id="370292"/>
    <lineage>
        <taxon>Eukaryota</taxon>
        <taxon>Fungi</taxon>
        <taxon>Dikarya</taxon>
        <taxon>Basidiomycota</taxon>
        <taxon>Agaricomycotina</taxon>
        <taxon>Agaricomycetes</taxon>
        <taxon>Thelephorales</taxon>
        <taxon>Thelephoraceae</taxon>
        <taxon>Thelephora</taxon>
    </lineage>
</organism>
<gene>
    <name evidence="1" type="ORF">BDM02DRAFT_3087627</name>
</gene>
<protein>
    <submittedName>
        <fullName evidence="1">Uncharacterized protein</fullName>
    </submittedName>
</protein>
<evidence type="ECO:0000313" key="1">
    <source>
        <dbReference type="EMBL" id="KAF9653407.1"/>
    </source>
</evidence>
<proteinExistence type="predicted"/>
<keyword evidence="2" id="KW-1185">Reference proteome</keyword>